<dbReference type="Pfam" id="PF11736">
    <property type="entry name" value="DUF3299"/>
    <property type="match status" value="1"/>
</dbReference>
<dbReference type="EMBL" id="PZKC01000002">
    <property type="protein sequence ID" value="PTD97797.1"/>
    <property type="molecule type" value="Genomic_DNA"/>
</dbReference>
<comment type="caution">
    <text evidence="1">The sequence shown here is derived from an EMBL/GenBank/DDBJ whole genome shotgun (WGS) entry which is preliminary data.</text>
</comment>
<protein>
    <submittedName>
        <fullName evidence="1">DUF3299 domain-containing protein</fullName>
    </submittedName>
</protein>
<reference evidence="1 2" key="2">
    <citation type="submission" date="2018-04" db="EMBL/GenBank/DDBJ databases">
        <title>Thauera lacus sp. nov., isolated from an saline lake in Inner Mongolia, China.</title>
        <authorList>
            <person name="Liang Q.-Y."/>
        </authorList>
    </citation>
    <scope>NUCLEOTIDE SEQUENCE [LARGE SCALE GENOMIC DNA]</scope>
    <source>
        <strain evidence="1 2">D20</strain>
    </source>
</reference>
<gene>
    <name evidence="1" type="ORF">C8261_03775</name>
</gene>
<keyword evidence="2" id="KW-1185">Reference proteome</keyword>
<proteinExistence type="predicted"/>
<dbReference type="Proteomes" id="UP000241193">
    <property type="component" value="Unassembled WGS sequence"/>
</dbReference>
<dbReference type="Gene3D" id="2.40.50.870">
    <property type="entry name" value="Protein of unknown function (DUF3299)"/>
    <property type="match status" value="1"/>
</dbReference>
<dbReference type="InterPro" id="IPR021727">
    <property type="entry name" value="DUF3299"/>
</dbReference>
<sequence length="213" mass="23607">MKLRPALLTGLLALLAAVPLLVWLLPDAQAQRGAAPAAQPAYQVGDRLNPAQRAGSDTFTEIEWDDLLPPEWDPQALFADVNLDEMLDSDPRAIDLMRRLREEWDRAPVVEKMNGRRIRIPGFVVPLEGDGGTIREFLLVPYFGACIHVPPPPVNQLIHVMPDQPIPAKWNMVPVWVSGILTVARIDSALGSAGYQLRGIKVEEYVDTEPLPE</sequence>
<name>A0A2T4IJ53_9RHOO</name>
<dbReference type="AlphaFoldDB" id="A0A2T4IJ53"/>
<evidence type="ECO:0000313" key="1">
    <source>
        <dbReference type="EMBL" id="PTD97797.1"/>
    </source>
</evidence>
<dbReference type="OrthoDB" id="9784998at2"/>
<evidence type="ECO:0000313" key="2">
    <source>
        <dbReference type="Proteomes" id="UP000241193"/>
    </source>
</evidence>
<dbReference type="RefSeq" id="WP_107492317.1">
    <property type="nucleotide sequence ID" value="NZ_PZKC01000002.1"/>
</dbReference>
<reference evidence="1 2" key="1">
    <citation type="submission" date="2018-03" db="EMBL/GenBank/DDBJ databases">
        <authorList>
            <person name="Keele B.F."/>
        </authorList>
    </citation>
    <scope>NUCLEOTIDE SEQUENCE [LARGE SCALE GENOMIC DNA]</scope>
    <source>
        <strain evidence="1 2">D20</strain>
    </source>
</reference>
<accession>A0A2T4IJ53</accession>
<organism evidence="1 2">
    <name type="scientific">Pseudothauera lacus</name>
    <dbReference type="NCBI Taxonomy" id="2136175"/>
    <lineage>
        <taxon>Bacteria</taxon>
        <taxon>Pseudomonadati</taxon>
        <taxon>Pseudomonadota</taxon>
        <taxon>Betaproteobacteria</taxon>
        <taxon>Rhodocyclales</taxon>
        <taxon>Zoogloeaceae</taxon>
        <taxon>Pseudothauera</taxon>
    </lineage>
</organism>